<dbReference type="RefSeq" id="WP_344738805.1">
    <property type="nucleotide sequence ID" value="NZ_BAABAY010000001.1"/>
</dbReference>
<evidence type="ECO:0000313" key="2">
    <source>
        <dbReference type="Proteomes" id="UP001610100"/>
    </source>
</evidence>
<proteinExistence type="predicted"/>
<accession>A0ABW7MUM5</accession>
<dbReference type="Proteomes" id="UP001610100">
    <property type="component" value="Unassembled WGS sequence"/>
</dbReference>
<sequence length="50" mass="5390">MKTLTIQEQIVINGGHDGTAYEIGKAVGTTLKIIGMVTTVGGVFKFLKYF</sequence>
<organism evidence="1 2">
    <name type="scientific">Gaetbulibacter aestuarii</name>
    <dbReference type="NCBI Taxonomy" id="1502358"/>
    <lineage>
        <taxon>Bacteria</taxon>
        <taxon>Pseudomonadati</taxon>
        <taxon>Bacteroidota</taxon>
        <taxon>Flavobacteriia</taxon>
        <taxon>Flavobacteriales</taxon>
        <taxon>Flavobacteriaceae</taxon>
        <taxon>Gaetbulibacter</taxon>
    </lineage>
</organism>
<protein>
    <recommendedName>
        <fullName evidence="3">Bacteriocin</fullName>
    </recommendedName>
</protein>
<comment type="caution">
    <text evidence="1">The sequence shown here is derived from an EMBL/GenBank/DDBJ whole genome shotgun (WGS) entry which is preliminary data.</text>
</comment>
<name>A0ABW7MUM5_9FLAO</name>
<evidence type="ECO:0000313" key="1">
    <source>
        <dbReference type="EMBL" id="MFH6770529.1"/>
    </source>
</evidence>
<reference evidence="1 2" key="1">
    <citation type="submission" date="2024-02" db="EMBL/GenBank/DDBJ databases">
        <title>A Gaetbulibacter species isolated from tidal flats and genomic insights of their niches.</title>
        <authorList>
            <person name="Ye Y."/>
        </authorList>
    </citation>
    <scope>NUCLEOTIDE SEQUENCE [LARGE SCALE GENOMIC DNA]</scope>
    <source>
        <strain evidence="1 2">KYW382</strain>
    </source>
</reference>
<gene>
    <name evidence="1" type="ORF">V8G58_01185</name>
</gene>
<keyword evidence="2" id="KW-1185">Reference proteome</keyword>
<dbReference type="EMBL" id="JBAWKB010000001">
    <property type="protein sequence ID" value="MFH6770529.1"/>
    <property type="molecule type" value="Genomic_DNA"/>
</dbReference>
<evidence type="ECO:0008006" key="3">
    <source>
        <dbReference type="Google" id="ProtNLM"/>
    </source>
</evidence>